<name>A0AC34QJR1_9BILA</name>
<evidence type="ECO:0000313" key="2">
    <source>
        <dbReference type="WBParaSite" id="JU765_v2.g16962.t1"/>
    </source>
</evidence>
<proteinExistence type="predicted"/>
<protein>
    <submittedName>
        <fullName evidence="2">Uncharacterized protein</fullName>
    </submittedName>
</protein>
<dbReference type="WBParaSite" id="JU765_v2.g16962.t1">
    <property type="protein sequence ID" value="JU765_v2.g16962.t1"/>
    <property type="gene ID" value="JU765_v2.g16962"/>
</dbReference>
<evidence type="ECO:0000313" key="1">
    <source>
        <dbReference type="Proteomes" id="UP000887576"/>
    </source>
</evidence>
<accession>A0AC34QJR1</accession>
<organism evidence="1 2">
    <name type="scientific">Panagrolaimus sp. JU765</name>
    <dbReference type="NCBI Taxonomy" id="591449"/>
    <lineage>
        <taxon>Eukaryota</taxon>
        <taxon>Metazoa</taxon>
        <taxon>Ecdysozoa</taxon>
        <taxon>Nematoda</taxon>
        <taxon>Chromadorea</taxon>
        <taxon>Rhabditida</taxon>
        <taxon>Tylenchina</taxon>
        <taxon>Panagrolaimomorpha</taxon>
        <taxon>Panagrolaimoidea</taxon>
        <taxon>Panagrolaimidae</taxon>
        <taxon>Panagrolaimus</taxon>
    </lineage>
</organism>
<reference evidence="2" key="1">
    <citation type="submission" date="2022-11" db="UniProtKB">
        <authorList>
            <consortium name="WormBaseParasite"/>
        </authorList>
    </citation>
    <scope>IDENTIFICATION</scope>
</reference>
<sequence>MSEKYYGSSSYNDQAWSQPESCSSRDCMRSNENSLLSMSDLNTAEESKAENLATVCDQMSDGYSRSNSTDDSNFYIDNNKVQTNAVAEVDSCFESNKGINLRDMVDSQKKKDSTGATRLTAQQRKHLDVLQALTDCENRKKAQEGLVAAVQNDINKRFFMHEEKLKKFRAILSQTDKSNQEMIAELDESLGLDNHDLVLIVAYLMSNEEINREFSDDPQYIAVKKALTMILDVQAYVYGTRGLKTLKRFAANFRNEKLNDGEKLKSILKNLFRRDDKLYKLFIPDEPVDQSINRERYEFVNLSDIKNKTDNRDESFIFETIELPYDKPKLAAERPQPQLQHGNIIIENGGSETILDIRYEFNRIWNSSEDYQLLEMWRNNDYDMQIAAENFVKETKDCLVVEAYQRLFELQSQRNK</sequence>
<dbReference type="Proteomes" id="UP000887576">
    <property type="component" value="Unplaced"/>
</dbReference>